<dbReference type="InterPro" id="IPR000462">
    <property type="entry name" value="CDP-OH_P_trans"/>
</dbReference>
<reference evidence="4" key="1">
    <citation type="journal article" date="2020" name="mSystems">
        <title>Genome- and Community-Level Interaction Insights into Carbon Utilization and Element Cycling Functions of Hydrothermarchaeota in Hydrothermal Sediment.</title>
        <authorList>
            <person name="Zhou Z."/>
            <person name="Liu Y."/>
            <person name="Xu W."/>
            <person name="Pan J."/>
            <person name="Luo Z.H."/>
            <person name="Li M."/>
        </authorList>
    </citation>
    <scope>NUCLEOTIDE SEQUENCE [LARGE SCALE GENOMIC DNA]</scope>
    <source>
        <strain evidence="4">SpSt-210</strain>
    </source>
</reference>
<organism evidence="4">
    <name type="scientific">Thermorudis peleae</name>
    <dbReference type="NCBI Taxonomy" id="1382356"/>
    <lineage>
        <taxon>Bacteria</taxon>
        <taxon>Pseudomonadati</taxon>
        <taxon>Thermomicrobiota</taxon>
        <taxon>Thermomicrobia</taxon>
        <taxon>Thermomicrobia incertae sedis</taxon>
        <taxon>Thermorudis</taxon>
    </lineage>
</organism>
<name>A0A831X8Z8_9BACT</name>
<proteinExistence type="inferred from homology"/>
<evidence type="ECO:0000256" key="1">
    <source>
        <dbReference type="ARBA" id="ARBA00022679"/>
    </source>
</evidence>
<feature type="transmembrane region" description="Helical" evidence="3">
    <location>
        <begin position="113"/>
        <end position="133"/>
    </location>
</feature>
<protein>
    <submittedName>
        <fullName evidence="4">CDP-alcohol phosphatidyltransferase family protein</fullName>
    </submittedName>
</protein>
<feature type="transmembrane region" description="Helical" evidence="3">
    <location>
        <begin position="153"/>
        <end position="181"/>
    </location>
</feature>
<dbReference type="AlphaFoldDB" id="A0A831X8Z8"/>
<sequence length="205" mass="22243">MISSIVADRVRGRLHRVGEFVARTRLSPNALTVIGFFLNFGVALVIASGHLRLAGVLALLAGAFDMLDGAVARATRRVTRFGGFLDSTLDRYSEAVLVGGLLVHILRAGLGEVAVLLCYATIVGSLMVSYARARAEAAGVPLTAGLFARPERIVVLALFLLLNRPVWVLWILAIATNLTVLQRTYLMWRRSRALDRPQQPGTPRG</sequence>
<comment type="similarity">
    <text evidence="2">Belongs to the CDP-alcohol phosphatidyltransferase class-I family.</text>
</comment>
<keyword evidence="3" id="KW-0812">Transmembrane</keyword>
<keyword evidence="3" id="KW-0472">Membrane</keyword>
<accession>A0A831X8Z8</accession>
<dbReference type="PROSITE" id="PS00379">
    <property type="entry name" value="CDP_ALCOHOL_P_TRANSF"/>
    <property type="match status" value="1"/>
</dbReference>
<comment type="caution">
    <text evidence="4">The sequence shown here is derived from an EMBL/GenBank/DDBJ whole genome shotgun (WGS) entry which is preliminary data.</text>
</comment>
<dbReference type="GO" id="GO:0008654">
    <property type="term" value="P:phospholipid biosynthetic process"/>
    <property type="evidence" value="ECO:0007669"/>
    <property type="project" value="InterPro"/>
</dbReference>
<evidence type="ECO:0000256" key="3">
    <source>
        <dbReference type="SAM" id="Phobius"/>
    </source>
</evidence>
<dbReference type="InterPro" id="IPR043130">
    <property type="entry name" value="CDP-OH_PTrfase_TM_dom"/>
</dbReference>
<feature type="transmembrane region" description="Helical" evidence="3">
    <location>
        <begin position="26"/>
        <end position="47"/>
    </location>
</feature>
<keyword evidence="1 2" id="KW-0808">Transferase</keyword>
<dbReference type="GO" id="GO:0016020">
    <property type="term" value="C:membrane"/>
    <property type="evidence" value="ECO:0007669"/>
    <property type="project" value="InterPro"/>
</dbReference>
<dbReference type="Pfam" id="PF01066">
    <property type="entry name" value="CDP-OH_P_transf"/>
    <property type="match status" value="1"/>
</dbReference>
<evidence type="ECO:0000313" key="4">
    <source>
        <dbReference type="EMBL" id="HEG91855.1"/>
    </source>
</evidence>
<gene>
    <name evidence="4" type="ORF">ENP34_10515</name>
</gene>
<evidence type="ECO:0000256" key="2">
    <source>
        <dbReference type="RuleBase" id="RU003750"/>
    </source>
</evidence>
<dbReference type="GO" id="GO:0016780">
    <property type="term" value="F:phosphotransferase activity, for other substituted phosphate groups"/>
    <property type="evidence" value="ECO:0007669"/>
    <property type="project" value="InterPro"/>
</dbReference>
<keyword evidence="3" id="KW-1133">Transmembrane helix</keyword>
<dbReference type="Gene3D" id="1.20.120.1760">
    <property type="match status" value="1"/>
</dbReference>
<dbReference type="EMBL" id="DSIY01000247">
    <property type="protein sequence ID" value="HEG91855.1"/>
    <property type="molecule type" value="Genomic_DNA"/>
</dbReference>
<dbReference type="InterPro" id="IPR048254">
    <property type="entry name" value="CDP_ALCOHOL_P_TRANSF_CS"/>
</dbReference>